<dbReference type="GO" id="GO:0005829">
    <property type="term" value="C:cytosol"/>
    <property type="evidence" value="ECO:0007669"/>
    <property type="project" value="TreeGrafter"/>
</dbReference>
<name>A0A7J7P1T1_9MAGN</name>
<keyword evidence="15" id="KW-1185">Reference proteome</keyword>
<comment type="subcellular location">
    <subcellularLocation>
        <location evidence="2">Cytoplasm</location>
    </subcellularLocation>
</comment>
<gene>
    <name evidence="14" type="ORF">GIB67_026968</name>
</gene>
<dbReference type="InterPro" id="IPR013149">
    <property type="entry name" value="ADH-like_C"/>
</dbReference>
<evidence type="ECO:0000256" key="12">
    <source>
        <dbReference type="ARBA" id="ARBA00049243"/>
    </source>
</evidence>
<dbReference type="Gene3D" id="3.40.50.720">
    <property type="entry name" value="NAD(P)-binding Rossmann-like Domain"/>
    <property type="match status" value="1"/>
</dbReference>
<dbReference type="Proteomes" id="UP000541444">
    <property type="component" value="Unassembled WGS sequence"/>
</dbReference>
<dbReference type="OrthoDB" id="417550at2759"/>
<protein>
    <recommendedName>
        <fullName evidence="5">alcohol dehydrogenase</fullName>
        <ecNumber evidence="5">1.1.1.1</ecNumber>
    </recommendedName>
</protein>
<comment type="cofactor">
    <cofactor evidence="1">
        <name>Zn(2+)</name>
        <dbReference type="ChEBI" id="CHEBI:29105"/>
    </cofactor>
</comment>
<comment type="catalytic activity">
    <reaction evidence="11">
        <text>a secondary alcohol + NAD(+) = a ketone + NADH + H(+)</text>
        <dbReference type="Rhea" id="RHEA:10740"/>
        <dbReference type="ChEBI" id="CHEBI:15378"/>
        <dbReference type="ChEBI" id="CHEBI:17087"/>
        <dbReference type="ChEBI" id="CHEBI:35681"/>
        <dbReference type="ChEBI" id="CHEBI:57540"/>
        <dbReference type="ChEBI" id="CHEBI:57945"/>
        <dbReference type="EC" id="1.1.1.1"/>
    </reaction>
</comment>
<dbReference type="GO" id="GO:0051903">
    <property type="term" value="F:S-(hydroxymethyl)glutathione dehydrogenase [NAD(P)+] activity"/>
    <property type="evidence" value="ECO:0007669"/>
    <property type="project" value="TreeGrafter"/>
</dbReference>
<evidence type="ECO:0000313" key="14">
    <source>
        <dbReference type="EMBL" id="KAF6173273.1"/>
    </source>
</evidence>
<evidence type="ECO:0000256" key="2">
    <source>
        <dbReference type="ARBA" id="ARBA00004496"/>
    </source>
</evidence>
<dbReference type="FunFam" id="3.40.50.720:FF:000003">
    <property type="entry name" value="S-(hydroxymethyl)glutathione dehydrogenase"/>
    <property type="match status" value="1"/>
</dbReference>
<dbReference type="GO" id="GO:0008270">
    <property type="term" value="F:zinc ion binding"/>
    <property type="evidence" value="ECO:0007669"/>
    <property type="project" value="TreeGrafter"/>
</dbReference>
<evidence type="ECO:0000259" key="13">
    <source>
        <dbReference type="Pfam" id="PF00107"/>
    </source>
</evidence>
<dbReference type="GO" id="GO:0004022">
    <property type="term" value="F:alcohol dehydrogenase (NAD+) activity"/>
    <property type="evidence" value="ECO:0007669"/>
    <property type="project" value="UniProtKB-EC"/>
</dbReference>
<comment type="catalytic activity">
    <reaction evidence="12">
        <text>a primary alcohol + NAD(+) = an aldehyde + NADH + H(+)</text>
        <dbReference type="Rhea" id="RHEA:10736"/>
        <dbReference type="ChEBI" id="CHEBI:15378"/>
        <dbReference type="ChEBI" id="CHEBI:15734"/>
        <dbReference type="ChEBI" id="CHEBI:17478"/>
        <dbReference type="ChEBI" id="CHEBI:57540"/>
        <dbReference type="ChEBI" id="CHEBI:57945"/>
        <dbReference type="EC" id="1.1.1.1"/>
    </reaction>
</comment>
<comment type="similarity">
    <text evidence="3">Belongs to the zinc-containing alcohol dehydrogenase family.</text>
</comment>
<comment type="subunit">
    <text evidence="4">Homodimer.</text>
</comment>
<keyword evidence="9" id="KW-0560">Oxidoreductase</keyword>
<accession>A0A7J7P1T1</accession>
<evidence type="ECO:0000256" key="11">
    <source>
        <dbReference type="ARBA" id="ARBA00049164"/>
    </source>
</evidence>
<evidence type="ECO:0000256" key="7">
    <source>
        <dbReference type="ARBA" id="ARBA00022723"/>
    </source>
</evidence>
<evidence type="ECO:0000313" key="15">
    <source>
        <dbReference type="Proteomes" id="UP000541444"/>
    </source>
</evidence>
<keyword evidence="8" id="KW-0862">Zinc</keyword>
<evidence type="ECO:0000256" key="10">
    <source>
        <dbReference type="ARBA" id="ARBA00023027"/>
    </source>
</evidence>
<sequence>VEQGARLRRGAAQIIGVDTNAEKYDKAKKFGVTKFVNPKDRDKPVQEVIAEMTNRVDSSIECIGSTTAMISAFECVNDGWGVVVLVGVPNKDDAFKTLPINLLNERTLEGALIGKVLYSCSPRNQQGIRTHA</sequence>
<evidence type="ECO:0000256" key="1">
    <source>
        <dbReference type="ARBA" id="ARBA00001947"/>
    </source>
</evidence>
<keyword evidence="7" id="KW-0479">Metal-binding</keyword>
<evidence type="ECO:0000256" key="9">
    <source>
        <dbReference type="ARBA" id="ARBA00023002"/>
    </source>
</evidence>
<comment type="caution">
    <text evidence="14">The sequence shown here is derived from an EMBL/GenBank/DDBJ whole genome shotgun (WGS) entry which is preliminary data.</text>
</comment>
<dbReference type="GO" id="GO:0046294">
    <property type="term" value="P:formaldehyde catabolic process"/>
    <property type="evidence" value="ECO:0007669"/>
    <property type="project" value="TreeGrafter"/>
</dbReference>
<proteinExistence type="inferred from homology"/>
<evidence type="ECO:0000256" key="5">
    <source>
        <dbReference type="ARBA" id="ARBA00013190"/>
    </source>
</evidence>
<feature type="non-terminal residue" evidence="14">
    <location>
        <position position="132"/>
    </location>
</feature>
<dbReference type="InterPro" id="IPR036291">
    <property type="entry name" value="NAD(P)-bd_dom_sf"/>
</dbReference>
<dbReference type="EMBL" id="JACGCM010000347">
    <property type="protein sequence ID" value="KAF6173273.1"/>
    <property type="molecule type" value="Genomic_DNA"/>
</dbReference>
<dbReference type="AlphaFoldDB" id="A0A7J7P1T1"/>
<keyword evidence="10" id="KW-0520">NAD</keyword>
<dbReference type="SUPFAM" id="SSF51735">
    <property type="entry name" value="NAD(P)-binding Rossmann-fold domains"/>
    <property type="match status" value="1"/>
</dbReference>
<evidence type="ECO:0000256" key="8">
    <source>
        <dbReference type="ARBA" id="ARBA00022833"/>
    </source>
</evidence>
<reference evidence="14 15" key="1">
    <citation type="journal article" date="2020" name="IScience">
        <title>Genome Sequencing of the Endangered Kingdonia uniflora (Circaeasteraceae, Ranunculales) Reveals Potential Mechanisms of Evolutionary Specialization.</title>
        <authorList>
            <person name="Sun Y."/>
            <person name="Deng T."/>
            <person name="Zhang A."/>
            <person name="Moore M.J."/>
            <person name="Landis J.B."/>
            <person name="Lin N."/>
            <person name="Zhang H."/>
            <person name="Zhang X."/>
            <person name="Huang J."/>
            <person name="Zhang X."/>
            <person name="Sun H."/>
            <person name="Wang H."/>
        </authorList>
    </citation>
    <scope>NUCLEOTIDE SEQUENCE [LARGE SCALE GENOMIC DNA]</scope>
    <source>
        <strain evidence="14">TB1705</strain>
        <tissue evidence="14">Leaf</tissue>
    </source>
</reference>
<evidence type="ECO:0000256" key="6">
    <source>
        <dbReference type="ARBA" id="ARBA00022490"/>
    </source>
</evidence>
<evidence type="ECO:0000256" key="4">
    <source>
        <dbReference type="ARBA" id="ARBA00011738"/>
    </source>
</evidence>
<dbReference type="PANTHER" id="PTHR43880:SF9">
    <property type="entry name" value="ALCOHOL DEHYDROGENASE 1"/>
    <property type="match status" value="1"/>
</dbReference>
<evidence type="ECO:0000256" key="3">
    <source>
        <dbReference type="ARBA" id="ARBA00008072"/>
    </source>
</evidence>
<dbReference type="EC" id="1.1.1.1" evidence="5"/>
<dbReference type="PANTHER" id="PTHR43880">
    <property type="entry name" value="ALCOHOL DEHYDROGENASE"/>
    <property type="match status" value="1"/>
</dbReference>
<dbReference type="Pfam" id="PF00107">
    <property type="entry name" value="ADH_zinc_N"/>
    <property type="match status" value="1"/>
</dbReference>
<organism evidence="14 15">
    <name type="scientific">Kingdonia uniflora</name>
    <dbReference type="NCBI Taxonomy" id="39325"/>
    <lineage>
        <taxon>Eukaryota</taxon>
        <taxon>Viridiplantae</taxon>
        <taxon>Streptophyta</taxon>
        <taxon>Embryophyta</taxon>
        <taxon>Tracheophyta</taxon>
        <taxon>Spermatophyta</taxon>
        <taxon>Magnoliopsida</taxon>
        <taxon>Ranunculales</taxon>
        <taxon>Circaeasteraceae</taxon>
        <taxon>Kingdonia</taxon>
    </lineage>
</organism>
<feature type="domain" description="Alcohol dehydrogenase-like C-terminal" evidence="13">
    <location>
        <begin position="3"/>
        <end position="115"/>
    </location>
</feature>
<keyword evidence="6" id="KW-0963">Cytoplasm</keyword>